<organism evidence="8 9">
    <name type="scientific">Bradyrhizobium shewense</name>
    <dbReference type="NCBI Taxonomy" id="1761772"/>
    <lineage>
        <taxon>Bacteria</taxon>
        <taxon>Pseudomonadati</taxon>
        <taxon>Pseudomonadota</taxon>
        <taxon>Alphaproteobacteria</taxon>
        <taxon>Hyphomicrobiales</taxon>
        <taxon>Nitrobacteraceae</taxon>
        <taxon>Bradyrhizobium</taxon>
    </lineage>
</organism>
<dbReference type="InterPro" id="IPR011051">
    <property type="entry name" value="RmlC_Cupin_sf"/>
</dbReference>
<evidence type="ECO:0000256" key="5">
    <source>
        <dbReference type="PIRSR" id="PIRSR600888-1"/>
    </source>
</evidence>
<name>A0A1C3XMB6_9BRAD</name>
<evidence type="ECO:0000313" key="9">
    <source>
        <dbReference type="Proteomes" id="UP000199184"/>
    </source>
</evidence>
<keyword evidence="7" id="KW-0413">Isomerase</keyword>
<comment type="subunit">
    <text evidence="7">Homodimer.</text>
</comment>
<protein>
    <recommendedName>
        <fullName evidence="4 7">dTDP-4-dehydrorhamnose 3,5-epimerase</fullName>
        <ecNumber evidence="3 7">5.1.3.13</ecNumber>
    </recommendedName>
    <alternativeName>
        <fullName evidence="7">Thymidine diphospho-4-keto-rhamnose 3,5-epimerase</fullName>
    </alternativeName>
</protein>
<dbReference type="PANTHER" id="PTHR21047">
    <property type="entry name" value="DTDP-6-DEOXY-D-GLUCOSE-3,5 EPIMERASE"/>
    <property type="match status" value="1"/>
</dbReference>
<dbReference type="GO" id="GO:0008830">
    <property type="term" value="F:dTDP-4-dehydrorhamnose 3,5-epimerase activity"/>
    <property type="evidence" value="ECO:0007669"/>
    <property type="project" value="UniProtKB-UniRule"/>
</dbReference>
<dbReference type="RefSeq" id="WP_091964811.1">
    <property type="nucleotide sequence ID" value="NZ_FMAI01000018.1"/>
</dbReference>
<dbReference type="NCBIfam" id="TIGR01221">
    <property type="entry name" value="rmlC"/>
    <property type="match status" value="1"/>
</dbReference>
<sequence length="174" mass="18965">MKFTALALPGVIEIGIEPETDARGFFARLFDTEAFAAQGLPTHFAQHGLSHNERAGTLRGLHYQVGRPEAKLVRCVAGRAFDVIVDLRRSLPTYGQWCSVELAADRRNAVFIPAGCAHGFQTLVDGTELMYCIDVPYDAQAAAGIRWDDSSLAIAWPLPDPILSARDRALPCLA</sequence>
<evidence type="ECO:0000256" key="2">
    <source>
        <dbReference type="ARBA" id="ARBA00001997"/>
    </source>
</evidence>
<proteinExistence type="inferred from homology"/>
<evidence type="ECO:0000313" key="8">
    <source>
        <dbReference type="EMBL" id="SCB53196.1"/>
    </source>
</evidence>
<comment type="pathway">
    <text evidence="7">Carbohydrate biosynthesis; dTDP-L-rhamnose biosynthesis.</text>
</comment>
<comment type="catalytic activity">
    <reaction evidence="1 7">
        <text>dTDP-4-dehydro-6-deoxy-alpha-D-glucose = dTDP-4-dehydro-beta-L-rhamnose</text>
        <dbReference type="Rhea" id="RHEA:16969"/>
        <dbReference type="ChEBI" id="CHEBI:57649"/>
        <dbReference type="ChEBI" id="CHEBI:62830"/>
        <dbReference type="EC" id="5.1.3.13"/>
    </reaction>
</comment>
<evidence type="ECO:0000256" key="1">
    <source>
        <dbReference type="ARBA" id="ARBA00001298"/>
    </source>
</evidence>
<dbReference type="CDD" id="cd00438">
    <property type="entry name" value="cupin_RmlC"/>
    <property type="match status" value="1"/>
</dbReference>
<keyword evidence="9" id="KW-1185">Reference proteome</keyword>
<feature type="active site" description="Proton donor" evidence="5">
    <location>
        <position position="131"/>
    </location>
</feature>
<dbReference type="EMBL" id="FMAI01000018">
    <property type="protein sequence ID" value="SCB53196.1"/>
    <property type="molecule type" value="Genomic_DNA"/>
</dbReference>
<dbReference type="EC" id="5.1.3.13" evidence="3 7"/>
<evidence type="ECO:0000256" key="4">
    <source>
        <dbReference type="ARBA" id="ARBA00019595"/>
    </source>
</evidence>
<dbReference type="SUPFAM" id="SSF51182">
    <property type="entry name" value="RmlC-like cupins"/>
    <property type="match status" value="1"/>
</dbReference>
<dbReference type="GO" id="GO:0000271">
    <property type="term" value="P:polysaccharide biosynthetic process"/>
    <property type="evidence" value="ECO:0007669"/>
    <property type="project" value="TreeGrafter"/>
</dbReference>
<dbReference type="Gene3D" id="2.60.120.10">
    <property type="entry name" value="Jelly Rolls"/>
    <property type="match status" value="1"/>
</dbReference>
<dbReference type="InterPro" id="IPR000888">
    <property type="entry name" value="RmlC-like"/>
</dbReference>
<dbReference type="Pfam" id="PF00908">
    <property type="entry name" value="dTDP_sugar_isom"/>
    <property type="match status" value="1"/>
</dbReference>
<dbReference type="GO" id="GO:0019305">
    <property type="term" value="P:dTDP-rhamnose biosynthetic process"/>
    <property type="evidence" value="ECO:0007669"/>
    <property type="project" value="UniProtKB-UniRule"/>
</dbReference>
<dbReference type="PANTHER" id="PTHR21047:SF2">
    <property type="entry name" value="THYMIDINE DIPHOSPHO-4-KETO-RHAMNOSE 3,5-EPIMERASE"/>
    <property type="match status" value="1"/>
</dbReference>
<comment type="function">
    <text evidence="2 7">Catalyzes the epimerization of the C3' and C5'positions of dTDP-6-deoxy-D-xylo-4-hexulose, forming dTDP-6-deoxy-L-lyxo-4-hexulose.</text>
</comment>
<feature type="active site" description="Proton acceptor" evidence="5">
    <location>
        <position position="62"/>
    </location>
</feature>
<reference evidence="9" key="1">
    <citation type="submission" date="2016-08" db="EMBL/GenBank/DDBJ databases">
        <authorList>
            <person name="Varghese N."/>
            <person name="Submissions Spin"/>
        </authorList>
    </citation>
    <scope>NUCLEOTIDE SEQUENCE [LARGE SCALE GENOMIC DNA]</scope>
    <source>
        <strain evidence="9">ERR11</strain>
    </source>
</reference>
<gene>
    <name evidence="8" type="ORF">GA0061098_1018172</name>
</gene>
<comment type="similarity">
    <text evidence="7">Belongs to the dTDP-4-dehydrorhamnose 3,5-epimerase family.</text>
</comment>
<accession>A0A1C3XMB6</accession>
<dbReference type="UniPathway" id="UPA00124"/>
<dbReference type="GO" id="GO:0005829">
    <property type="term" value="C:cytosol"/>
    <property type="evidence" value="ECO:0007669"/>
    <property type="project" value="TreeGrafter"/>
</dbReference>
<feature type="site" description="Participates in a stacking interaction with the thymidine ring of dTDP-4-oxo-6-deoxyglucose" evidence="6">
    <location>
        <position position="137"/>
    </location>
</feature>
<evidence type="ECO:0000256" key="7">
    <source>
        <dbReference type="RuleBase" id="RU364069"/>
    </source>
</evidence>
<evidence type="ECO:0000256" key="6">
    <source>
        <dbReference type="PIRSR" id="PIRSR600888-3"/>
    </source>
</evidence>
<dbReference type="InterPro" id="IPR014710">
    <property type="entry name" value="RmlC-like_jellyroll"/>
</dbReference>
<dbReference type="AlphaFoldDB" id="A0A1C3XMB6"/>
<evidence type="ECO:0000256" key="3">
    <source>
        <dbReference type="ARBA" id="ARBA00012098"/>
    </source>
</evidence>
<dbReference type="Proteomes" id="UP000199184">
    <property type="component" value="Unassembled WGS sequence"/>
</dbReference>